<proteinExistence type="predicted"/>
<reference evidence="2" key="2">
    <citation type="journal article" date="2018" name="Mol. Plant Microbe Interact.">
        <title>Genome sequence resources for the wheat stripe rust pathogen (Puccinia striiformis f. sp. tritici) and the barley stripe rust pathogen (Puccinia striiformis f. sp. hordei).</title>
        <authorList>
            <person name="Xia C."/>
            <person name="Wang M."/>
            <person name="Yin C."/>
            <person name="Cornejo O.E."/>
            <person name="Hulbert S.H."/>
            <person name="Chen X."/>
        </authorList>
    </citation>
    <scope>NUCLEOTIDE SEQUENCE [LARGE SCALE GENOMIC DNA]</scope>
    <source>
        <strain evidence="2">93-210</strain>
    </source>
</reference>
<dbReference type="Proteomes" id="UP001060170">
    <property type="component" value="Chromosome 12"/>
</dbReference>
<evidence type="ECO:0000313" key="2">
    <source>
        <dbReference type="Proteomes" id="UP001060170"/>
    </source>
</evidence>
<accession>A0ACC0DYM5</accession>
<reference evidence="1 2" key="3">
    <citation type="journal article" date="2022" name="Microbiol. Spectr.">
        <title>Folding features and dynamics of 3D genome architecture in plant fungal pathogens.</title>
        <authorList>
            <person name="Xia C."/>
        </authorList>
    </citation>
    <scope>NUCLEOTIDE SEQUENCE [LARGE SCALE GENOMIC DNA]</scope>
    <source>
        <strain evidence="1 2">93-210</strain>
    </source>
</reference>
<protein>
    <submittedName>
        <fullName evidence="1">Uncharacterized protein</fullName>
    </submittedName>
</protein>
<sequence>MSLIDDSSPDLDRRVQLNLELIDLLPSYLQPDTSITAVEKQYRNSINSQIAALADLVPALQHLRSLHSGATSRHGLVRCHSCPIGKAIANCHDSRVKPHYRAWITCDICSGEMQS</sequence>
<keyword evidence="2" id="KW-1185">Reference proteome</keyword>
<name>A0ACC0DYM5_9BASI</name>
<evidence type="ECO:0000313" key="1">
    <source>
        <dbReference type="EMBL" id="KAI7941933.1"/>
    </source>
</evidence>
<dbReference type="EMBL" id="CM045876">
    <property type="protein sequence ID" value="KAI7941933.1"/>
    <property type="molecule type" value="Genomic_DNA"/>
</dbReference>
<gene>
    <name evidence="1" type="ORF">MJO28_011960</name>
</gene>
<organism evidence="1 2">
    <name type="scientific">Puccinia striiformis f. sp. tritici</name>
    <dbReference type="NCBI Taxonomy" id="168172"/>
    <lineage>
        <taxon>Eukaryota</taxon>
        <taxon>Fungi</taxon>
        <taxon>Dikarya</taxon>
        <taxon>Basidiomycota</taxon>
        <taxon>Pucciniomycotina</taxon>
        <taxon>Pucciniomycetes</taxon>
        <taxon>Pucciniales</taxon>
        <taxon>Pucciniaceae</taxon>
        <taxon>Puccinia</taxon>
    </lineage>
</organism>
<comment type="caution">
    <text evidence="1">The sequence shown here is derived from an EMBL/GenBank/DDBJ whole genome shotgun (WGS) entry which is preliminary data.</text>
</comment>
<reference evidence="2" key="1">
    <citation type="journal article" date="2018" name="BMC Genomics">
        <title>Genomic insights into host adaptation between the wheat stripe rust pathogen (Puccinia striiformis f. sp. tritici) and the barley stripe rust pathogen (Puccinia striiformis f. sp. hordei).</title>
        <authorList>
            <person name="Xia C."/>
            <person name="Wang M."/>
            <person name="Yin C."/>
            <person name="Cornejo O.E."/>
            <person name="Hulbert S.H."/>
            <person name="Chen X."/>
        </authorList>
    </citation>
    <scope>NUCLEOTIDE SEQUENCE [LARGE SCALE GENOMIC DNA]</scope>
    <source>
        <strain evidence="2">93-210</strain>
    </source>
</reference>